<evidence type="ECO:0000313" key="1">
    <source>
        <dbReference type="EMBL" id="KAK1669045.1"/>
    </source>
</evidence>
<dbReference type="CDD" id="cd09272">
    <property type="entry name" value="RNase_HI_RT_Ty1"/>
    <property type="match status" value="1"/>
</dbReference>
<comment type="caution">
    <text evidence="1">The sequence shown here is derived from an EMBL/GenBank/DDBJ whole genome shotgun (WGS) entry which is preliminary data.</text>
</comment>
<accession>A0AAD8T4L1</accession>
<name>A0AAD8T4L1_LOLMU</name>
<protein>
    <recommendedName>
        <fullName evidence="3">Reverse transcriptase Ty1/copia-type domain-containing protein</fullName>
    </recommendedName>
</protein>
<dbReference type="PANTHER" id="PTHR11439">
    <property type="entry name" value="GAG-POL-RELATED RETROTRANSPOSON"/>
    <property type="match status" value="1"/>
</dbReference>
<evidence type="ECO:0000313" key="2">
    <source>
        <dbReference type="Proteomes" id="UP001231189"/>
    </source>
</evidence>
<dbReference type="InterPro" id="IPR043502">
    <property type="entry name" value="DNA/RNA_pol_sf"/>
</dbReference>
<reference evidence="1" key="1">
    <citation type="submission" date="2023-07" db="EMBL/GenBank/DDBJ databases">
        <title>A chromosome-level genome assembly of Lolium multiflorum.</title>
        <authorList>
            <person name="Chen Y."/>
            <person name="Copetti D."/>
            <person name="Kolliker R."/>
            <person name="Studer B."/>
        </authorList>
    </citation>
    <scope>NUCLEOTIDE SEQUENCE</scope>
    <source>
        <strain evidence="1">02402/16</strain>
        <tissue evidence="1">Leaf</tissue>
    </source>
</reference>
<evidence type="ECO:0008006" key="3">
    <source>
        <dbReference type="Google" id="ProtNLM"/>
    </source>
</evidence>
<dbReference type="Proteomes" id="UP001231189">
    <property type="component" value="Unassembled WGS sequence"/>
</dbReference>
<keyword evidence="2" id="KW-1185">Reference proteome</keyword>
<dbReference type="AlphaFoldDB" id="A0AAD8T4L1"/>
<dbReference type="PANTHER" id="PTHR11439:SF483">
    <property type="entry name" value="PEPTIDE SYNTHASE GLIP-LIKE, PUTATIVE (AFU_ORTHOLOGUE AFUA_3G12920)-RELATED"/>
    <property type="match status" value="1"/>
</dbReference>
<dbReference type="EMBL" id="JAUUTY010000003">
    <property type="protein sequence ID" value="KAK1669045.1"/>
    <property type="molecule type" value="Genomic_DNA"/>
</dbReference>
<proteinExistence type="predicted"/>
<dbReference type="SUPFAM" id="SSF56672">
    <property type="entry name" value="DNA/RNA polymerases"/>
    <property type="match status" value="1"/>
</dbReference>
<gene>
    <name evidence="1" type="ORF">QYE76_057204</name>
</gene>
<sequence>MSLEASVITLEDSNNHEEEIATLESTKAKLLSLNSMQEESLVECLRMSKEKVTCCDHEEVIASLKRSEAKLMEVNSMQEEALKEYFPLSKDRACCNHESDIAKMESDKRLLMKMNSLQEEALMEHFRVNKAKEVQEGWVLAFADLKRYLLRVPGKDQVPPKWSHLLHKAKLLPLIIQVQANLYNNLKFNINNNNNQVQAHPNKLKNNINNYRKLIYPNNRHQVTKVKLQGLQQMARFEMSMMGELKYFLGFEIKQMRQGTFINQAKYLQDMLKRFDMKEAKGHWNPMHLKSSPKESHIVAVKRIFRYLVDTPHFGLWYPRDTDFALVGFTDSDWAGDKVDRKSTSGACHFLGRSLVCWSSKKQNCVSVSTAEAEYVAAASSCAQILWMRRTLRDYGLEYSKVPLLCDNESAIKIAYNPVLHGKTKHIEIRNHFIRDHIARGDIVLSFIGTKEQLADIFTKPLDEKRFIELRHELNIIDPSNFA</sequence>
<organism evidence="1 2">
    <name type="scientific">Lolium multiflorum</name>
    <name type="common">Italian ryegrass</name>
    <name type="synonym">Lolium perenne subsp. multiflorum</name>
    <dbReference type="NCBI Taxonomy" id="4521"/>
    <lineage>
        <taxon>Eukaryota</taxon>
        <taxon>Viridiplantae</taxon>
        <taxon>Streptophyta</taxon>
        <taxon>Embryophyta</taxon>
        <taxon>Tracheophyta</taxon>
        <taxon>Spermatophyta</taxon>
        <taxon>Magnoliopsida</taxon>
        <taxon>Liliopsida</taxon>
        <taxon>Poales</taxon>
        <taxon>Poaceae</taxon>
        <taxon>BOP clade</taxon>
        <taxon>Pooideae</taxon>
        <taxon>Poodae</taxon>
        <taxon>Poeae</taxon>
        <taxon>Poeae Chloroplast Group 2 (Poeae type)</taxon>
        <taxon>Loliodinae</taxon>
        <taxon>Loliinae</taxon>
        <taxon>Lolium</taxon>
    </lineage>
</organism>